<dbReference type="GO" id="GO:0004222">
    <property type="term" value="F:metalloendopeptidase activity"/>
    <property type="evidence" value="ECO:0007669"/>
    <property type="project" value="InterPro"/>
</dbReference>
<evidence type="ECO:0000256" key="1">
    <source>
        <dbReference type="ARBA" id="ARBA00004477"/>
    </source>
</evidence>
<evidence type="ECO:0000259" key="16">
    <source>
        <dbReference type="Pfam" id="PF16491"/>
    </source>
</evidence>
<feature type="binding site" evidence="12">
    <location>
        <position position="353"/>
    </location>
    <ligand>
        <name>Zn(2+)</name>
        <dbReference type="ChEBI" id="CHEBI:29105"/>
        <note>catalytic</note>
    </ligand>
</feature>
<gene>
    <name evidence="17" type="ORF">CR492_11500</name>
</gene>
<comment type="caution">
    <text evidence="17">The sequence shown here is derived from an EMBL/GenBank/DDBJ whole genome shotgun (WGS) entry which is preliminary data.</text>
</comment>
<protein>
    <submittedName>
        <fullName evidence="17">Peptidase M48</fullName>
    </submittedName>
</protein>
<feature type="domain" description="CAAX prenyl protease 1 N-terminal" evidence="16">
    <location>
        <begin position="26"/>
        <end position="202"/>
    </location>
</feature>
<comment type="similarity">
    <text evidence="13">Belongs to the peptidase M48 family.</text>
</comment>
<organism evidence="17 18">
    <name type="scientific">Methylocella silvestris</name>
    <dbReference type="NCBI Taxonomy" id="199596"/>
    <lineage>
        <taxon>Bacteria</taxon>
        <taxon>Pseudomonadati</taxon>
        <taxon>Pseudomonadota</taxon>
        <taxon>Alphaproteobacteria</taxon>
        <taxon>Hyphomicrobiales</taxon>
        <taxon>Beijerinckiaceae</taxon>
        <taxon>Methylocella</taxon>
    </lineage>
</organism>
<keyword evidence="4 12" id="KW-0479">Metal-binding</keyword>
<evidence type="ECO:0000256" key="7">
    <source>
        <dbReference type="ARBA" id="ARBA00022833"/>
    </source>
</evidence>
<feature type="active site" description="Proton donor" evidence="11">
    <location>
        <position position="357"/>
    </location>
</feature>
<evidence type="ECO:0000256" key="11">
    <source>
        <dbReference type="PIRSR" id="PIRSR627057-1"/>
    </source>
</evidence>
<dbReference type="RefSeq" id="WP_102843894.1">
    <property type="nucleotide sequence ID" value="NZ_PDZR01000012.1"/>
</dbReference>
<evidence type="ECO:0000256" key="2">
    <source>
        <dbReference type="ARBA" id="ARBA00022670"/>
    </source>
</evidence>
<accession>A0A2J7TG48</accession>
<keyword evidence="9 13" id="KW-0482">Metalloprotease</keyword>
<proteinExistence type="inferred from homology"/>
<feature type="transmembrane region" description="Helical" evidence="14">
    <location>
        <begin position="69"/>
        <end position="90"/>
    </location>
</feature>
<keyword evidence="10 14" id="KW-0472">Membrane</keyword>
<dbReference type="InterPro" id="IPR032456">
    <property type="entry name" value="Peptidase_M48_N"/>
</dbReference>
<sequence>MSLTALAIIAAIIASGALDLYLRRRQIDSVRASRDSIPADFRSVVTLEEHQRAADYTLANARLGALHTVFDTCLSVLWLTVLLAPLYALAAALFEPGLVRSVALVMAIGAVSYGFALPFALIKTFKIETAFGFNRTTPRVFALDQIKGLALQFAIAAPLLFGLFWLIEALPRLWWLIGWGAAVLLTIGAGVIYPLWIAPLFNAFRPLPDGPMKSRIEALLARCGFKSNGLYVMDASKRSSHGNAYFTGFGKVKRIVFFDTLLEKHTEDEIISVLAHELGHFKLGHIGQRLTQSAILLFAMFAVLHWAFSAGGLARQFGLPDDPGIVLMIVSAALGPLLRLAAPLLNFLSRRAEFQADAFAKAIVGEDDMINALTRLSRDNLATLTPDRIYAMFYYSHPPIPIRVAQLKAA</sequence>
<evidence type="ECO:0000256" key="14">
    <source>
        <dbReference type="SAM" id="Phobius"/>
    </source>
</evidence>
<feature type="transmembrane region" description="Helical" evidence="14">
    <location>
        <begin position="102"/>
        <end position="125"/>
    </location>
</feature>
<feature type="transmembrane region" description="Helical" evidence="14">
    <location>
        <begin position="294"/>
        <end position="313"/>
    </location>
</feature>
<feature type="binding site" evidence="12">
    <location>
        <position position="280"/>
    </location>
    <ligand>
        <name>Zn(2+)</name>
        <dbReference type="ChEBI" id="CHEBI:29105"/>
        <note>catalytic</note>
    </ligand>
</feature>
<evidence type="ECO:0000313" key="18">
    <source>
        <dbReference type="Proteomes" id="UP000236286"/>
    </source>
</evidence>
<keyword evidence="8 14" id="KW-1133">Transmembrane helix</keyword>
<feature type="domain" description="Peptidase M48" evidence="15">
    <location>
        <begin position="208"/>
        <end position="409"/>
    </location>
</feature>
<dbReference type="GO" id="GO:0071586">
    <property type="term" value="P:CAAX-box protein processing"/>
    <property type="evidence" value="ECO:0007669"/>
    <property type="project" value="InterPro"/>
</dbReference>
<dbReference type="OrthoDB" id="15218at2"/>
<evidence type="ECO:0000313" key="17">
    <source>
        <dbReference type="EMBL" id="PNG25740.1"/>
    </source>
</evidence>
<dbReference type="Gene3D" id="3.30.2010.10">
    <property type="entry name" value="Metalloproteases ('zincins'), catalytic domain"/>
    <property type="match status" value="1"/>
</dbReference>
<dbReference type="FunFam" id="3.30.2010.10:FF:000002">
    <property type="entry name" value="CAAX prenyl protease"/>
    <property type="match status" value="1"/>
</dbReference>
<keyword evidence="2 13" id="KW-0645">Protease</keyword>
<dbReference type="InterPro" id="IPR027057">
    <property type="entry name" value="CAXX_Prtase_1"/>
</dbReference>
<evidence type="ECO:0000256" key="12">
    <source>
        <dbReference type="PIRSR" id="PIRSR627057-2"/>
    </source>
</evidence>
<dbReference type="GO" id="GO:0046872">
    <property type="term" value="F:metal ion binding"/>
    <property type="evidence" value="ECO:0007669"/>
    <property type="project" value="UniProtKB-KW"/>
</dbReference>
<evidence type="ECO:0000256" key="3">
    <source>
        <dbReference type="ARBA" id="ARBA00022692"/>
    </source>
</evidence>
<evidence type="ECO:0000256" key="8">
    <source>
        <dbReference type="ARBA" id="ARBA00022989"/>
    </source>
</evidence>
<name>A0A2J7TG48_METSI</name>
<keyword evidence="6" id="KW-0256">Endoplasmic reticulum</keyword>
<dbReference type="AlphaFoldDB" id="A0A2J7TG48"/>
<evidence type="ECO:0000256" key="10">
    <source>
        <dbReference type="ARBA" id="ARBA00023136"/>
    </source>
</evidence>
<reference evidence="17 18" key="1">
    <citation type="submission" date="2017-10" db="EMBL/GenBank/DDBJ databases">
        <title>Genome announcement of Methylocella silvestris TVC from permafrost.</title>
        <authorList>
            <person name="Wang J."/>
            <person name="Geng K."/>
            <person name="Ul-Haque F."/>
            <person name="Crombie A.T."/>
            <person name="Street L.E."/>
            <person name="Wookey P.A."/>
            <person name="Murrell J.C."/>
            <person name="Pratscher J."/>
        </authorList>
    </citation>
    <scope>NUCLEOTIDE SEQUENCE [LARGE SCALE GENOMIC DNA]</scope>
    <source>
        <strain evidence="17 18">TVC</strain>
    </source>
</reference>
<dbReference type="Pfam" id="PF01435">
    <property type="entry name" value="Peptidase_M48"/>
    <property type="match status" value="1"/>
</dbReference>
<evidence type="ECO:0000256" key="6">
    <source>
        <dbReference type="ARBA" id="ARBA00022824"/>
    </source>
</evidence>
<evidence type="ECO:0000256" key="9">
    <source>
        <dbReference type="ARBA" id="ARBA00023049"/>
    </source>
</evidence>
<keyword evidence="7 12" id="KW-0862">Zinc</keyword>
<evidence type="ECO:0000259" key="15">
    <source>
        <dbReference type="Pfam" id="PF01435"/>
    </source>
</evidence>
<keyword evidence="5 13" id="KW-0378">Hydrolase</keyword>
<feature type="transmembrane region" description="Helical" evidence="14">
    <location>
        <begin position="146"/>
        <end position="167"/>
    </location>
</feature>
<dbReference type="InterPro" id="IPR001915">
    <property type="entry name" value="Peptidase_M48"/>
</dbReference>
<evidence type="ECO:0000256" key="5">
    <source>
        <dbReference type="ARBA" id="ARBA00022801"/>
    </source>
</evidence>
<dbReference type="CDD" id="cd07343">
    <property type="entry name" value="M48A_Zmpste24p_like"/>
    <property type="match status" value="1"/>
</dbReference>
<feature type="transmembrane region" description="Helical" evidence="14">
    <location>
        <begin position="325"/>
        <end position="345"/>
    </location>
</feature>
<dbReference type="Proteomes" id="UP000236286">
    <property type="component" value="Unassembled WGS sequence"/>
</dbReference>
<keyword evidence="3 14" id="KW-0812">Transmembrane</keyword>
<evidence type="ECO:0000256" key="13">
    <source>
        <dbReference type="RuleBase" id="RU003983"/>
    </source>
</evidence>
<feature type="active site" evidence="11">
    <location>
        <position position="277"/>
    </location>
</feature>
<comment type="cofactor">
    <cofactor evidence="12 13">
        <name>Zn(2+)</name>
        <dbReference type="ChEBI" id="CHEBI:29105"/>
    </cofactor>
    <text evidence="12 13">Binds 1 zinc ion per subunit.</text>
</comment>
<dbReference type="PANTHER" id="PTHR10120">
    <property type="entry name" value="CAAX PRENYL PROTEASE 1"/>
    <property type="match status" value="1"/>
</dbReference>
<dbReference type="EMBL" id="PDZR01000012">
    <property type="protein sequence ID" value="PNG25740.1"/>
    <property type="molecule type" value="Genomic_DNA"/>
</dbReference>
<comment type="subcellular location">
    <subcellularLocation>
        <location evidence="1">Endoplasmic reticulum membrane</location>
        <topology evidence="1">Multi-pass membrane protein</topology>
    </subcellularLocation>
</comment>
<evidence type="ECO:0000256" key="4">
    <source>
        <dbReference type="ARBA" id="ARBA00022723"/>
    </source>
</evidence>
<feature type="transmembrane region" description="Helical" evidence="14">
    <location>
        <begin position="173"/>
        <end position="196"/>
    </location>
</feature>
<dbReference type="Pfam" id="PF16491">
    <property type="entry name" value="Peptidase_M48_N"/>
    <property type="match status" value="1"/>
</dbReference>
<feature type="transmembrane region" description="Helical" evidence="14">
    <location>
        <begin position="6"/>
        <end position="22"/>
    </location>
</feature>
<feature type="binding site" evidence="12">
    <location>
        <position position="276"/>
    </location>
    <ligand>
        <name>Zn(2+)</name>
        <dbReference type="ChEBI" id="CHEBI:29105"/>
        <note>catalytic</note>
    </ligand>
</feature>